<reference evidence="1 2" key="1">
    <citation type="submission" date="2019-07" db="EMBL/GenBank/DDBJ databases">
        <title>De Novo Assembly of kiwifruit Actinidia rufa.</title>
        <authorList>
            <person name="Sugita-Konishi S."/>
            <person name="Sato K."/>
            <person name="Mori E."/>
            <person name="Abe Y."/>
            <person name="Kisaki G."/>
            <person name="Hamano K."/>
            <person name="Suezawa K."/>
            <person name="Otani M."/>
            <person name="Fukuda T."/>
            <person name="Manabe T."/>
            <person name="Gomi K."/>
            <person name="Tabuchi M."/>
            <person name="Akimitsu K."/>
            <person name="Kataoka I."/>
        </authorList>
    </citation>
    <scope>NUCLEOTIDE SEQUENCE [LARGE SCALE GENOMIC DNA]</scope>
    <source>
        <strain evidence="2">cv. Fuchu</strain>
    </source>
</reference>
<gene>
    <name evidence="1" type="ORF">Acr_19g0010000</name>
</gene>
<comment type="caution">
    <text evidence="1">The sequence shown here is derived from an EMBL/GenBank/DDBJ whole genome shotgun (WGS) entry which is preliminary data.</text>
</comment>
<dbReference type="AlphaFoldDB" id="A0A7J0GBA5"/>
<proteinExistence type="predicted"/>
<accession>A0A7J0GBA5</accession>
<sequence>MGRTDHLHERASCTPCGGLASMKADKPLLIFIPTTDLPDVLVDQASVPSAYLKYSRISAMIVTTRTVLFFKDGEWDFGLIGELEGGSGLIREFGVSTGTSFCTFMNAIEYGVSHFGMLVKIWKGKAQLPCETLKSYSNKAALHEQFFKHASLQVSTFWIWSEGQFYLSSSAAVYVLSLKLILHSSGHKHYRALLLALVMLLLSTFPYHMPCHLVRKAGLA</sequence>
<keyword evidence="2" id="KW-1185">Reference proteome</keyword>
<protein>
    <submittedName>
        <fullName evidence="1">Uncharacterized protein</fullName>
    </submittedName>
</protein>
<evidence type="ECO:0000313" key="1">
    <source>
        <dbReference type="EMBL" id="GFZ08063.1"/>
    </source>
</evidence>
<dbReference type="EMBL" id="BJWL01000019">
    <property type="protein sequence ID" value="GFZ08063.1"/>
    <property type="molecule type" value="Genomic_DNA"/>
</dbReference>
<dbReference type="Proteomes" id="UP000585474">
    <property type="component" value="Unassembled WGS sequence"/>
</dbReference>
<evidence type="ECO:0000313" key="2">
    <source>
        <dbReference type="Proteomes" id="UP000585474"/>
    </source>
</evidence>
<name>A0A7J0GBA5_9ERIC</name>
<organism evidence="1 2">
    <name type="scientific">Actinidia rufa</name>
    <dbReference type="NCBI Taxonomy" id="165716"/>
    <lineage>
        <taxon>Eukaryota</taxon>
        <taxon>Viridiplantae</taxon>
        <taxon>Streptophyta</taxon>
        <taxon>Embryophyta</taxon>
        <taxon>Tracheophyta</taxon>
        <taxon>Spermatophyta</taxon>
        <taxon>Magnoliopsida</taxon>
        <taxon>eudicotyledons</taxon>
        <taxon>Gunneridae</taxon>
        <taxon>Pentapetalae</taxon>
        <taxon>asterids</taxon>
        <taxon>Ericales</taxon>
        <taxon>Actinidiaceae</taxon>
        <taxon>Actinidia</taxon>
    </lineage>
</organism>